<sequence length="74" mass="8814">MRVFDSYEWTDDEAHRIFEDIKQTVNEIWRKAASDARNQPAERVVEIRREAFRAAKPYLDDANALRKVHARPRS</sequence>
<organism evidence="1">
    <name type="scientific">marine sediment metagenome</name>
    <dbReference type="NCBI Taxonomy" id="412755"/>
    <lineage>
        <taxon>unclassified sequences</taxon>
        <taxon>metagenomes</taxon>
        <taxon>ecological metagenomes</taxon>
    </lineage>
</organism>
<evidence type="ECO:0000313" key="1">
    <source>
        <dbReference type="EMBL" id="KKN52747.1"/>
    </source>
</evidence>
<accession>A0A0F9RSB4</accession>
<protein>
    <submittedName>
        <fullName evidence="1">Uncharacterized protein</fullName>
    </submittedName>
</protein>
<reference evidence="1" key="1">
    <citation type="journal article" date="2015" name="Nature">
        <title>Complex archaea that bridge the gap between prokaryotes and eukaryotes.</title>
        <authorList>
            <person name="Spang A."/>
            <person name="Saw J.H."/>
            <person name="Jorgensen S.L."/>
            <person name="Zaremba-Niedzwiedzka K."/>
            <person name="Martijn J."/>
            <person name="Lind A.E."/>
            <person name="van Eijk R."/>
            <person name="Schleper C."/>
            <person name="Guy L."/>
            <person name="Ettema T.J."/>
        </authorList>
    </citation>
    <scope>NUCLEOTIDE SEQUENCE</scope>
</reference>
<dbReference type="AlphaFoldDB" id="A0A0F9RSB4"/>
<proteinExistence type="predicted"/>
<comment type="caution">
    <text evidence="1">The sequence shown here is derived from an EMBL/GenBank/DDBJ whole genome shotgun (WGS) entry which is preliminary data.</text>
</comment>
<dbReference type="EMBL" id="LAZR01001006">
    <property type="protein sequence ID" value="KKN52747.1"/>
    <property type="molecule type" value="Genomic_DNA"/>
</dbReference>
<gene>
    <name evidence="1" type="ORF">LCGC14_0609470</name>
</gene>
<name>A0A0F9RSB4_9ZZZZ</name>